<gene>
    <name evidence="1" type="ORF">QBC37DRAFT_465843</name>
</gene>
<comment type="caution">
    <text evidence="1">The sequence shown here is derived from an EMBL/GenBank/DDBJ whole genome shotgun (WGS) entry which is preliminary data.</text>
</comment>
<organism evidence="1 2">
    <name type="scientific">Rhypophila decipiens</name>
    <dbReference type="NCBI Taxonomy" id="261697"/>
    <lineage>
        <taxon>Eukaryota</taxon>
        <taxon>Fungi</taxon>
        <taxon>Dikarya</taxon>
        <taxon>Ascomycota</taxon>
        <taxon>Pezizomycotina</taxon>
        <taxon>Sordariomycetes</taxon>
        <taxon>Sordariomycetidae</taxon>
        <taxon>Sordariales</taxon>
        <taxon>Naviculisporaceae</taxon>
        <taxon>Rhypophila</taxon>
    </lineage>
</organism>
<reference evidence="1" key="2">
    <citation type="submission" date="2023-05" db="EMBL/GenBank/DDBJ databases">
        <authorList>
            <consortium name="Lawrence Berkeley National Laboratory"/>
            <person name="Steindorff A."/>
            <person name="Hensen N."/>
            <person name="Bonometti L."/>
            <person name="Westerberg I."/>
            <person name="Brannstrom I.O."/>
            <person name="Guillou S."/>
            <person name="Cros-Aarteil S."/>
            <person name="Calhoun S."/>
            <person name="Haridas S."/>
            <person name="Kuo A."/>
            <person name="Mondo S."/>
            <person name="Pangilinan J."/>
            <person name="Riley R."/>
            <person name="Labutti K."/>
            <person name="Andreopoulos B."/>
            <person name="Lipzen A."/>
            <person name="Chen C."/>
            <person name="Yanf M."/>
            <person name="Daum C."/>
            <person name="Ng V."/>
            <person name="Clum A."/>
            <person name="Ohm R."/>
            <person name="Martin F."/>
            <person name="Silar P."/>
            <person name="Natvig D."/>
            <person name="Lalanne C."/>
            <person name="Gautier V."/>
            <person name="Ament-Velasquez S.L."/>
            <person name="Kruys A."/>
            <person name="Hutchinson M.I."/>
            <person name="Powell A.J."/>
            <person name="Barry K."/>
            <person name="Miller A.N."/>
            <person name="Grigoriev I.V."/>
            <person name="Debuchy R."/>
            <person name="Gladieux P."/>
            <person name="Thoren M.H."/>
            <person name="Johannesson H."/>
        </authorList>
    </citation>
    <scope>NUCLEOTIDE SEQUENCE</scope>
    <source>
        <strain evidence="1">PSN293</strain>
    </source>
</reference>
<reference evidence="1" key="1">
    <citation type="journal article" date="2023" name="Mol. Phylogenet. Evol.">
        <title>Genome-scale phylogeny and comparative genomics of the fungal order Sordariales.</title>
        <authorList>
            <person name="Hensen N."/>
            <person name="Bonometti L."/>
            <person name="Westerberg I."/>
            <person name="Brannstrom I.O."/>
            <person name="Guillou S."/>
            <person name="Cros-Aarteil S."/>
            <person name="Calhoun S."/>
            <person name="Haridas S."/>
            <person name="Kuo A."/>
            <person name="Mondo S."/>
            <person name="Pangilinan J."/>
            <person name="Riley R."/>
            <person name="LaButti K."/>
            <person name="Andreopoulos B."/>
            <person name="Lipzen A."/>
            <person name="Chen C."/>
            <person name="Yan M."/>
            <person name="Daum C."/>
            <person name="Ng V."/>
            <person name="Clum A."/>
            <person name="Steindorff A."/>
            <person name="Ohm R.A."/>
            <person name="Martin F."/>
            <person name="Silar P."/>
            <person name="Natvig D.O."/>
            <person name="Lalanne C."/>
            <person name="Gautier V."/>
            <person name="Ament-Velasquez S.L."/>
            <person name="Kruys A."/>
            <person name="Hutchinson M.I."/>
            <person name="Powell A.J."/>
            <person name="Barry K."/>
            <person name="Miller A.N."/>
            <person name="Grigoriev I.V."/>
            <person name="Debuchy R."/>
            <person name="Gladieux P."/>
            <person name="Hiltunen Thoren M."/>
            <person name="Johannesson H."/>
        </authorList>
    </citation>
    <scope>NUCLEOTIDE SEQUENCE</scope>
    <source>
        <strain evidence="1">PSN293</strain>
    </source>
</reference>
<accession>A0AAN6Y4A6</accession>
<protein>
    <submittedName>
        <fullName evidence="1">Uncharacterized protein</fullName>
    </submittedName>
</protein>
<sequence length="294" mass="32125">MSEIKCCRKQDTGIPGGKASRGIFGSAGERRLEYRGGAACTLCTVKAEVQYRVKPSVVPNREPSPYDQEPFRLEQIPGRLVPKIHVYNGCYGTGVFSEFSNSSTFEVGGCLTPKSQDWGDWGLGSIHRLGPGIMRRGIRFFEALCFQRSASRLEIAHDSKTTSFCNGGQQAEACLFRTKTAPSVQYPSLRSSLVRCMDMYVSHLSPKIWGNQDVVLLAGPSLRCFSSIETECSVVGRKPLVRSGVTTGSGSVGCAQPGLDLAKLKVLDISMGLQTQEKRRGLNVARRPSGWYSI</sequence>
<dbReference type="AlphaFoldDB" id="A0AAN6Y4A6"/>
<evidence type="ECO:0000313" key="1">
    <source>
        <dbReference type="EMBL" id="KAK4212389.1"/>
    </source>
</evidence>
<keyword evidence="2" id="KW-1185">Reference proteome</keyword>
<dbReference type="Proteomes" id="UP001301769">
    <property type="component" value="Unassembled WGS sequence"/>
</dbReference>
<name>A0AAN6Y4A6_9PEZI</name>
<proteinExistence type="predicted"/>
<evidence type="ECO:0000313" key="2">
    <source>
        <dbReference type="Proteomes" id="UP001301769"/>
    </source>
</evidence>
<dbReference type="EMBL" id="MU858128">
    <property type="protein sequence ID" value="KAK4212389.1"/>
    <property type="molecule type" value="Genomic_DNA"/>
</dbReference>